<name>A0A679J7Y3_VARPD</name>
<dbReference type="Gene3D" id="1.10.8.60">
    <property type="match status" value="1"/>
</dbReference>
<dbReference type="Pfam" id="PF00158">
    <property type="entry name" value="Sigma54_activat"/>
    <property type="match status" value="1"/>
</dbReference>
<protein>
    <submittedName>
        <fullName evidence="9">Propionate catabolism operon regulatory protein</fullName>
    </submittedName>
</protein>
<sequence>MAVARHRLGRVLARLAPAVAAQAQVELVAHAFDEAVDAVRALHARAPVDAIVAAGASGEWLRRHLDIPVAMVEVRGFDLMRALAAARAISPRVGLVSFDGPSEHLAQLDALFGMGIAQFSYRGPGDAPACVEALRAAGVGAVVAPGLVSDLAEQAGIASVLMYSDDAVRQALEDAIHLARLGRADRARHERLNTVLSQLQDGVIAVDLHQRIEALNPAMAELMGVAATELAGRVLGDVEPVLDLGATLHLREAPADEVLQIGTRTLVVRRAPIVEAGEVTGALLVCRDPAAIQRADRHLRANQRQRGAPARYRLEAFAGDSPAARRVRELAAQCAASDATVLIVGESGTGKELVAQGIHTASRRASQPFLAVNCAALGESLLESELFGYEEGAFTGARRGGKTGLVEAAHTGTLFLDEIGDMPLALQTRLLRVLQEREVLRLGATAAVPVDLRVIAATHADLAAQVDRGLFRRDLYYRLAVLRIGTPPLRERGSDIALLAADLMARRAARAGVPSAQASAWLAALLELAAGYAWPGNVRELENMVERLLACNGYLAPDGTLDPARLLEVFPECAQARPAPVRDRLLKGARRAAELRRVHEVLQSVHGDQAQACAVLGISRATLWRRLRDEGAAAKPAEGGMPAKAPRAAPKKTRG</sequence>
<evidence type="ECO:0000259" key="7">
    <source>
        <dbReference type="PROSITE" id="PS50045"/>
    </source>
</evidence>
<dbReference type="InterPro" id="IPR025943">
    <property type="entry name" value="Sigma_54_int_dom_ATP-bd_2"/>
</dbReference>
<dbReference type="CDD" id="cd00130">
    <property type="entry name" value="PAS"/>
    <property type="match status" value="1"/>
</dbReference>
<dbReference type="EMBL" id="LR743508">
    <property type="protein sequence ID" value="CAA2109794.1"/>
    <property type="molecule type" value="Genomic_DNA"/>
</dbReference>
<evidence type="ECO:0000256" key="4">
    <source>
        <dbReference type="ARBA" id="ARBA00023125"/>
    </source>
</evidence>
<proteinExistence type="predicted"/>
<evidence type="ECO:0000256" key="6">
    <source>
        <dbReference type="SAM" id="MobiDB-lite"/>
    </source>
</evidence>
<dbReference type="PROSITE" id="PS50045">
    <property type="entry name" value="SIGMA54_INTERACT_4"/>
    <property type="match status" value="1"/>
</dbReference>
<dbReference type="InterPro" id="IPR027417">
    <property type="entry name" value="P-loop_NTPase"/>
</dbReference>
<dbReference type="Gene3D" id="3.30.450.20">
    <property type="entry name" value="PAS domain"/>
    <property type="match status" value="1"/>
</dbReference>
<dbReference type="Pfam" id="PF25601">
    <property type="entry name" value="AAA_lid_14"/>
    <property type="match status" value="1"/>
</dbReference>
<accession>A0A679J7Y3</accession>
<dbReference type="RefSeq" id="WP_339093824.1">
    <property type="nucleotide sequence ID" value="NZ_LR743508.1"/>
</dbReference>
<feature type="region of interest" description="Disordered" evidence="6">
    <location>
        <begin position="632"/>
        <end position="655"/>
    </location>
</feature>
<dbReference type="InterPro" id="IPR003593">
    <property type="entry name" value="AAA+_ATPase"/>
</dbReference>
<evidence type="ECO:0000256" key="2">
    <source>
        <dbReference type="ARBA" id="ARBA00022840"/>
    </source>
</evidence>
<evidence type="ECO:0000256" key="5">
    <source>
        <dbReference type="ARBA" id="ARBA00023163"/>
    </source>
</evidence>
<evidence type="ECO:0000313" key="9">
    <source>
        <dbReference type="EMBL" id="CAA2109794.1"/>
    </source>
</evidence>
<dbReference type="GO" id="GO:0005737">
    <property type="term" value="C:cytoplasm"/>
    <property type="evidence" value="ECO:0007669"/>
    <property type="project" value="InterPro"/>
</dbReference>
<dbReference type="SUPFAM" id="SSF52540">
    <property type="entry name" value="P-loop containing nucleoside triphosphate hydrolases"/>
    <property type="match status" value="1"/>
</dbReference>
<keyword evidence="4" id="KW-0238">DNA-binding</keyword>
<dbReference type="PANTHER" id="PTHR32071">
    <property type="entry name" value="TRANSCRIPTIONAL REGULATORY PROTEIN"/>
    <property type="match status" value="1"/>
</dbReference>
<dbReference type="Gene3D" id="3.40.50.10660">
    <property type="entry name" value="PrpR receptor domain-like"/>
    <property type="match status" value="1"/>
</dbReference>
<keyword evidence="2" id="KW-0067">ATP-binding</keyword>
<dbReference type="GO" id="GO:0043565">
    <property type="term" value="F:sequence-specific DNA binding"/>
    <property type="evidence" value="ECO:0007669"/>
    <property type="project" value="InterPro"/>
</dbReference>
<dbReference type="InterPro" id="IPR025662">
    <property type="entry name" value="Sigma_54_int_dom_ATP-bd_1"/>
</dbReference>
<evidence type="ECO:0000256" key="3">
    <source>
        <dbReference type="ARBA" id="ARBA00023015"/>
    </source>
</evidence>
<evidence type="ECO:0000259" key="8">
    <source>
        <dbReference type="PROSITE" id="PS50112"/>
    </source>
</evidence>
<feature type="domain" description="Sigma-54 factor interaction" evidence="7">
    <location>
        <begin position="317"/>
        <end position="550"/>
    </location>
</feature>
<dbReference type="FunFam" id="3.40.50.300:FF:000006">
    <property type="entry name" value="DNA-binding transcriptional regulator NtrC"/>
    <property type="match status" value="1"/>
</dbReference>
<dbReference type="PANTHER" id="PTHR32071:SF81">
    <property type="entry name" value="PROPIONATE CATABOLISM OPERON REGULATORY PROTEIN"/>
    <property type="match status" value="1"/>
</dbReference>
<dbReference type="InterPro" id="IPR035965">
    <property type="entry name" value="PAS-like_dom_sf"/>
</dbReference>
<dbReference type="Pfam" id="PF00989">
    <property type="entry name" value="PAS"/>
    <property type="match status" value="1"/>
</dbReference>
<dbReference type="Gene3D" id="3.40.50.300">
    <property type="entry name" value="P-loop containing nucleotide triphosphate hydrolases"/>
    <property type="match status" value="1"/>
</dbReference>
<dbReference type="AlphaFoldDB" id="A0A679J7Y3"/>
<dbReference type="Pfam" id="PF06506">
    <property type="entry name" value="PrpR_N"/>
    <property type="match status" value="1"/>
</dbReference>
<dbReference type="InterPro" id="IPR012704">
    <property type="entry name" value="Sig_transdc_resp-reg_PrpR"/>
</dbReference>
<dbReference type="GO" id="GO:0019629">
    <property type="term" value="P:propionate catabolic process, 2-methylcitrate cycle"/>
    <property type="evidence" value="ECO:0007669"/>
    <property type="project" value="InterPro"/>
</dbReference>
<keyword evidence="3" id="KW-0805">Transcription regulation</keyword>
<dbReference type="SUPFAM" id="SSF46689">
    <property type="entry name" value="Homeodomain-like"/>
    <property type="match status" value="1"/>
</dbReference>
<dbReference type="GO" id="GO:0006355">
    <property type="term" value="P:regulation of DNA-templated transcription"/>
    <property type="evidence" value="ECO:0007669"/>
    <property type="project" value="InterPro"/>
</dbReference>
<dbReference type="NCBIfam" id="TIGR00229">
    <property type="entry name" value="sensory_box"/>
    <property type="match status" value="1"/>
</dbReference>
<dbReference type="Gene3D" id="1.10.10.60">
    <property type="entry name" value="Homeodomain-like"/>
    <property type="match status" value="1"/>
</dbReference>
<dbReference type="GO" id="GO:0000156">
    <property type="term" value="F:phosphorelay response regulator activity"/>
    <property type="evidence" value="ECO:0007669"/>
    <property type="project" value="InterPro"/>
</dbReference>
<dbReference type="PROSITE" id="PS00676">
    <property type="entry name" value="SIGMA54_INTERACT_2"/>
    <property type="match status" value="1"/>
</dbReference>
<gene>
    <name evidence="9" type="primary">prpR</name>
    <name evidence="9" type="ORF">VVAX_06066</name>
</gene>
<dbReference type="SUPFAM" id="SSF159800">
    <property type="entry name" value="PrpR receptor domain-like"/>
    <property type="match status" value="1"/>
</dbReference>
<dbReference type="PROSITE" id="PS00675">
    <property type="entry name" value="SIGMA54_INTERACT_1"/>
    <property type="match status" value="1"/>
</dbReference>
<reference evidence="9" key="1">
    <citation type="submission" date="2019-12" db="EMBL/GenBank/DDBJ databases">
        <authorList>
            <person name="Cremers G."/>
        </authorList>
    </citation>
    <scope>NUCLEOTIDE SEQUENCE</scope>
    <source>
        <strain evidence="9">Vvax</strain>
    </source>
</reference>
<dbReference type="InterPro" id="IPR009057">
    <property type="entry name" value="Homeodomain-like_sf"/>
</dbReference>
<dbReference type="PROSITE" id="PS50112">
    <property type="entry name" value="PAS"/>
    <property type="match status" value="1"/>
</dbReference>
<dbReference type="InterPro" id="IPR002078">
    <property type="entry name" value="Sigma_54_int"/>
</dbReference>
<dbReference type="InterPro" id="IPR010524">
    <property type="entry name" value="Sig_transdc_resp-reg_PrpR_N"/>
</dbReference>
<keyword evidence="1" id="KW-0547">Nucleotide-binding</keyword>
<dbReference type="InterPro" id="IPR025944">
    <property type="entry name" value="Sigma_54_int_dom_CS"/>
</dbReference>
<dbReference type="SMART" id="SM00091">
    <property type="entry name" value="PAS"/>
    <property type="match status" value="1"/>
</dbReference>
<dbReference type="NCBIfam" id="TIGR02329">
    <property type="entry name" value="propionate_PrpR"/>
    <property type="match status" value="1"/>
</dbReference>
<keyword evidence="5" id="KW-0804">Transcription</keyword>
<dbReference type="CDD" id="cd00009">
    <property type="entry name" value="AAA"/>
    <property type="match status" value="1"/>
</dbReference>
<evidence type="ECO:0000256" key="1">
    <source>
        <dbReference type="ARBA" id="ARBA00022741"/>
    </source>
</evidence>
<dbReference type="Gene3D" id="3.40.50.2300">
    <property type="match status" value="1"/>
</dbReference>
<dbReference type="Pfam" id="PF02954">
    <property type="entry name" value="HTH_8"/>
    <property type="match status" value="1"/>
</dbReference>
<dbReference type="InterPro" id="IPR058031">
    <property type="entry name" value="AAA_lid_NorR"/>
</dbReference>
<dbReference type="PROSITE" id="PS00688">
    <property type="entry name" value="SIGMA54_INTERACT_3"/>
    <property type="match status" value="1"/>
</dbReference>
<organism evidence="9">
    <name type="scientific">Variovorax paradoxus</name>
    <dbReference type="NCBI Taxonomy" id="34073"/>
    <lineage>
        <taxon>Bacteria</taxon>
        <taxon>Pseudomonadati</taxon>
        <taxon>Pseudomonadota</taxon>
        <taxon>Betaproteobacteria</taxon>
        <taxon>Burkholderiales</taxon>
        <taxon>Comamonadaceae</taxon>
        <taxon>Variovorax</taxon>
    </lineage>
</organism>
<feature type="domain" description="PAS" evidence="8">
    <location>
        <begin position="188"/>
        <end position="233"/>
    </location>
</feature>
<dbReference type="InterPro" id="IPR000014">
    <property type="entry name" value="PAS"/>
</dbReference>
<dbReference type="InterPro" id="IPR013767">
    <property type="entry name" value="PAS_fold"/>
</dbReference>
<dbReference type="SUPFAM" id="SSF55785">
    <property type="entry name" value="PYP-like sensor domain (PAS domain)"/>
    <property type="match status" value="1"/>
</dbReference>
<dbReference type="GO" id="GO:0005524">
    <property type="term" value="F:ATP binding"/>
    <property type="evidence" value="ECO:0007669"/>
    <property type="project" value="UniProtKB-KW"/>
</dbReference>
<dbReference type="InterPro" id="IPR002197">
    <property type="entry name" value="HTH_Fis"/>
</dbReference>
<dbReference type="SMART" id="SM00382">
    <property type="entry name" value="AAA"/>
    <property type="match status" value="1"/>
</dbReference>